<evidence type="ECO:0000313" key="8">
    <source>
        <dbReference type="Proteomes" id="UP001177023"/>
    </source>
</evidence>
<dbReference type="InterPro" id="IPR000582">
    <property type="entry name" value="Acyl-CoA-binding_protein"/>
</dbReference>
<dbReference type="Pfam" id="PF00887">
    <property type="entry name" value="ACBP"/>
    <property type="match status" value="1"/>
</dbReference>
<dbReference type="PROSITE" id="PS51228">
    <property type="entry name" value="ACB_2"/>
    <property type="match status" value="1"/>
</dbReference>
<dbReference type="InterPro" id="IPR036770">
    <property type="entry name" value="Ankyrin_rpt-contain_sf"/>
</dbReference>
<comment type="caution">
    <text evidence="7">The sequence shown here is derived from an EMBL/GenBank/DDBJ whole genome shotgun (WGS) entry which is preliminary data.</text>
</comment>
<evidence type="ECO:0000256" key="1">
    <source>
        <dbReference type="ARBA" id="ARBA00018419"/>
    </source>
</evidence>
<proteinExistence type="predicted"/>
<dbReference type="SMART" id="SM00248">
    <property type="entry name" value="ANK"/>
    <property type="match status" value="2"/>
</dbReference>
<evidence type="ECO:0000313" key="7">
    <source>
        <dbReference type="EMBL" id="CAJ0574446.1"/>
    </source>
</evidence>
<evidence type="ECO:0000256" key="4">
    <source>
        <dbReference type="ARBA" id="ARBA00023121"/>
    </source>
</evidence>
<sequence length="280" mass="31081">MFAVQFCKWWHSRALAIQPTTSHSLVNEALLEAMEDPATLQLYFDSAAAFLPSKTPDIDEKSLLHLYGLYKIATCGAPEAEDQPAFYDLRSRRKFDAWREMEGLEREQAMKQYVLKLDGLEIGWDPREKVVKQTFGKVPSRMAIEGQPDTVDSIESDEALWFLACKHDDLETAQRLFHNNPALLNEAAPGSGNGLTALHWAVDSNSKKTAMWLLDNGANMNAQDDDGNSPLHYAATNGHHTLLAELLGRGADRASMNVDGEIPQDCADDDTTSALFLANN</sequence>
<keyword evidence="4" id="KW-0446">Lipid-binding</keyword>
<dbReference type="GO" id="GO:0000062">
    <property type="term" value="F:fatty-acyl-CoA binding"/>
    <property type="evidence" value="ECO:0007669"/>
    <property type="project" value="InterPro"/>
</dbReference>
<evidence type="ECO:0000256" key="5">
    <source>
        <dbReference type="PROSITE-ProRule" id="PRU00023"/>
    </source>
</evidence>
<feature type="repeat" description="ANK" evidence="5">
    <location>
        <begin position="193"/>
        <end position="225"/>
    </location>
</feature>
<evidence type="ECO:0000259" key="6">
    <source>
        <dbReference type="PROSITE" id="PS51228"/>
    </source>
</evidence>
<dbReference type="SUPFAM" id="SSF48403">
    <property type="entry name" value="Ankyrin repeat"/>
    <property type="match status" value="1"/>
</dbReference>
<dbReference type="InterPro" id="IPR014352">
    <property type="entry name" value="FERM/acyl-CoA-bd_prot_sf"/>
</dbReference>
<evidence type="ECO:0000256" key="3">
    <source>
        <dbReference type="ARBA" id="ARBA00023043"/>
    </source>
</evidence>
<protein>
    <recommendedName>
        <fullName evidence="1">Acyl-CoA-binding domain-containing protein 6</fullName>
    </recommendedName>
</protein>
<dbReference type="Pfam" id="PF12796">
    <property type="entry name" value="Ank_2"/>
    <property type="match status" value="1"/>
</dbReference>
<dbReference type="Proteomes" id="UP001177023">
    <property type="component" value="Unassembled WGS sequence"/>
</dbReference>
<evidence type="ECO:0000256" key="2">
    <source>
        <dbReference type="ARBA" id="ARBA00022737"/>
    </source>
</evidence>
<keyword evidence="2" id="KW-0677">Repeat</keyword>
<dbReference type="EMBL" id="CATQJA010002630">
    <property type="protein sequence ID" value="CAJ0574446.1"/>
    <property type="molecule type" value="Genomic_DNA"/>
</dbReference>
<dbReference type="PRINTS" id="PR00689">
    <property type="entry name" value="ACOABINDINGP"/>
</dbReference>
<dbReference type="PANTHER" id="PTHR24119:SF0">
    <property type="entry name" value="ACYL-COA-BINDING DOMAIN-CONTAINING PROTEIN 6"/>
    <property type="match status" value="1"/>
</dbReference>
<feature type="non-terminal residue" evidence="7">
    <location>
        <position position="1"/>
    </location>
</feature>
<accession>A0AA36CU73</accession>
<dbReference type="InterPro" id="IPR035984">
    <property type="entry name" value="Acyl-CoA-binding_sf"/>
</dbReference>
<dbReference type="SUPFAM" id="SSF47027">
    <property type="entry name" value="Acyl-CoA binding protein"/>
    <property type="match status" value="1"/>
</dbReference>
<keyword evidence="8" id="KW-1185">Reference proteome</keyword>
<feature type="repeat" description="ANK" evidence="5">
    <location>
        <begin position="226"/>
        <end position="258"/>
    </location>
</feature>
<dbReference type="AlphaFoldDB" id="A0AA36CU73"/>
<dbReference type="Gene3D" id="1.20.80.10">
    <property type="match status" value="1"/>
</dbReference>
<dbReference type="PROSITE" id="PS50088">
    <property type="entry name" value="ANK_REPEAT"/>
    <property type="match status" value="2"/>
</dbReference>
<name>A0AA36CU73_9BILA</name>
<feature type="domain" description="ACB" evidence="6">
    <location>
        <begin position="40"/>
        <end position="126"/>
    </location>
</feature>
<dbReference type="InterPro" id="IPR002110">
    <property type="entry name" value="Ankyrin_rpt"/>
</dbReference>
<dbReference type="Gene3D" id="1.25.40.20">
    <property type="entry name" value="Ankyrin repeat-containing domain"/>
    <property type="match status" value="1"/>
</dbReference>
<dbReference type="PANTHER" id="PTHR24119">
    <property type="entry name" value="ACYL-COA-BINDING DOMAIN-CONTAINING PROTEIN 6"/>
    <property type="match status" value="1"/>
</dbReference>
<dbReference type="PROSITE" id="PS50297">
    <property type="entry name" value="ANK_REP_REGION"/>
    <property type="match status" value="2"/>
</dbReference>
<organism evidence="7 8">
    <name type="scientific">Mesorhabditis spiculigera</name>
    <dbReference type="NCBI Taxonomy" id="96644"/>
    <lineage>
        <taxon>Eukaryota</taxon>
        <taxon>Metazoa</taxon>
        <taxon>Ecdysozoa</taxon>
        <taxon>Nematoda</taxon>
        <taxon>Chromadorea</taxon>
        <taxon>Rhabditida</taxon>
        <taxon>Rhabditina</taxon>
        <taxon>Rhabditomorpha</taxon>
        <taxon>Rhabditoidea</taxon>
        <taxon>Rhabditidae</taxon>
        <taxon>Mesorhabditinae</taxon>
        <taxon>Mesorhabditis</taxon>
    </lineage>
</organism>
<reference evidence="7" key="1">
    <citation type="submission" date="2023-06" db="EMBL/GenBank/DDBJ databases">
        <authorList>
            <person name="Delattre M."/>
        </authorList>
    </citation>
    <scope>NUCLEOTIDE SEQUENCE</scope>
    <source>
        <strain evidence="7">AF72</strain>
    </source>
</reference>
<keyword evidence="3 5" id="KW-0040">ANK repeat</keyword>
<gene>
    <name evidence="7" type="ORF">MSPICULIGERA_LOCUS12779</name>
</gene>